<evidence type="ECO:0000313" key="1">
    <source>
        <dbReference type="EMBL" id="GIH12848.1"/>
    </source>
</evidence>
<dbReference type="InterPro" id="IPR042226">
    <property type="entry name" value="eFR1_2_sf"/>
</dbReference>
<proteinExistence type="predicted"/>
<sequence length="373" mass="40228">MNLSFLRPLYQQPGPWASVYLDATHNRTDADHAIWLRWASLRGKLADQGADEATLVAMDIAVNPDQGVAPGRVGLAVFAAGGQVALAEPLPQPPPVELATWSTRPQTGMLLSTGHEQVQWVRVVVDRTGAQLTAVDTGRLRINKEVSGSQEYPINISEQGGWAQARYERAANVAWDRNQQDVIPRLTTIVDGIGADIIIVAGDVKARQMLIDRLPARLAERVVESDTGSKALGAQQQHLDDITAQEVARVAGHRRCEVLDRYRMDLSKGFATQGMPAVTEAAWHGAPAFLLLSMGADRPQLWVDPDDCRAVATDPQVLRDAGVTKPAQETADAALIGAAAATDADVFAISTEEEQLLDGVGAILRYQDVSAQE</sequence>
<organism evidence="1 2">
    <name type="scientific">Rugosimonospora africana</name>
    <dbReference type="NCBI Taxonomy" id="556532"/>
    <lineage>
        <taxon>Bacteria</taxon>
        <taxon>Bacillati</taxon>
        <taxon>Actinomycetota</taxon>
        <taxon>Actinomycetes</taxon>
        <taxon>Micromonosporales</taxon>
        <taxon>Micromonosporaceae</taxon>
        <taxon>Rugosimonospora</taxon>
    </lineage>
</organism>
<dbReference type="InterPro" id="IPR040701">
    <property type="entry name" value="Bact_RF_family2"/>
</dbReference>
<evidence type="ECO:0000313" key="2">
    <source>
        <dbReference type="Proteomes" id="UP000642748"/>
    </source>
</evidence>
<dbReference type="RefSeq" id="WP_203916560.1">
    <property type="nucleotide sequence ID" value="NZ_BONZ01000012.1"/>
</dbReference>
<reference evidence="1" key="1">
    <citation type="submission" date="2021-01" db="EMBL/GenBank/DDBJ databases">
        <title>Whole genome shotgun sequence of Rugosimonospora africana NBRC 104875.</title>
        <authorList>
            <person name="Komaki H."/>
            <person name="Tamura T."/>
        </authorList>
    </citation>
    <scope>NUCLEOTIDE SEQUENCE</scope>
    <source>
        <strain evidence="1">NBRC 104875</strain>
    </source>
</reference>
<protein>
    <recommendedName>
        <fullName evidence="3">Peptide chain release factor 1</fullName>
    </recommendedName>
</protein>
<comment type="caution">
    <text evidence="1">The sequence shown here is derived from an EMBL/GenBank/DDBJ whole genome shotgun (WGS) entry which is preliminary data.</text>
</comment>
<dbReference type="SUPFAM" id="SSF53137">
    <property type="entry name" value="Translational machinery components"/>
    <property type="match status" value="1"/>
</dbReference>
<dbReference type="Pfam" id="PF18844">
    <property type="entry name" value="baeRF_family2"/>
    <property type="match status" value="1"/>
</dbReference>
<dbReference type="AlphaFoldDB" id="A0A8J3QNW8"/>
<dbReference type="Proteomes" id="UP000642748">
    <property type="component" value="Unassembled WGS sequence"/>
</dbReference>
<gene>
    <name evidence="1" type="ORF">Raf01_10200</name>
</gene>
<accession>A0A8J3QNW8</accession>
<evidence type="ECO:0008006" key="3">
    <source>
        <dbReference type="Google" id="ProtNLM"/>
    </source>
</evidence>
<keyword evidence="2" id="KW-1185">Reference proteome</keyword>
<name>A0A8J3QNW8_9ACTN</name>
<dbReference type="EMBL" id="BONZ01000012">
    <property type="protein sequence ID" value="GIH12848.1"/>
    <property type="molecule type" value="Genomic_DNA"/>
</dbReference>
<dbReference type="Gene3D" id="3.30.420.60">
    <property type="entry name" value="eRF1 domain 2"/>
    <property type="match status" value="1"/>
</dbReference>